<evidence type="ECO:0008006" key="3">
    <source>
        <dbReference type="Google" id="ProtNLM"/>
    </source>
</evidence>
<dbReference type="RefSeq" id="WP_186090294.1">
    <property type="nucleotide sequence ID" value="NZ_BMCN01000001.1"/>
</dbReference>
<dbReference type="Pfam" id="PF16929">
    <property type="entry name" value="Asp2"/>
    <property type="match status" value="1"/>
</dbReference>
<evidence type="ECO:0000313" key="1">
    <source>
        <dbReference type="EMBL" id="MBP1951533.1"/>
    </source>
</evidence>
<reference evidence="1 2" key="1">
    <citation type="submission" date="2021-03" db="EMBL/GenBank/DDBJ databases">
        <title>Genomic Encyclopedia of Type Strains, Phase IV (KMG-IV): sequencing the most valuable type-strain genomes for metagenomic binning, comparative biology and taxonomic classification.</title>
        <authorList>
            <person name="Goeker M."/>
        </authorList>
    </citation>
    <scope>NUCLEOTIDE SEQUENCE [LARGE SCALE GENOMIC DNA]</scope>
    <source>
        <strain evidence="1 2">DSM 22420</strain>
    </source>
</reference>
<dbReference type="SUPFAM" id="SSF53474">
    <property type="entry name" value="alpha/beta-Hydrolases"/>
    <property type="match status" value="1"/>
</dbReference>
<gene>
    <name evidence="1" type="ORF">J2Z27_000559</name>
</gene>
<keyword evidence="2" id="KW-1185">Reference proteome</keyword>
<dbReference type="InterPro" id="IPR022267">
    <property type="entry name" value="Asp2"/>
</dbReference>
<dbReference type="EMBL" id="JAGGKN010000001">
    <property type="protein sequence ID" value="MBP1951533.1"/>
    <property type="molecule type" value="Genomic_DNA"/>
</dbReference>
<accession>A0ABS4HL08</accession>
<organism evidence="1 2">
    <name type="scientific">Jeotgalicoccus aerolatus</name>
    <dbReference type="NCBI Taxonomy" id="709510"/>
    <lineage>
        <taxon>Bacteria</taxon>
        <taxon>Bacillati</taxon>
        <taxon>Bacillota</taxon>
        <taxon>Bacilli</taxon>
        <taxon>Bacillales</taxon>
        <taxon>Staphylococcaceae</taxon>
        <taxon>Jeotgalicoccus</taxon>
    </lineage>
</organism>
<dbReference type="Proteomes" id="UP001519348">
    <property type="component" value="Unassembled WGS sequence"/>
</dbReference>
<comment type="caution">
    <text evidence="1">The sequence shown here is derived from an EMBL/GenBank/DDBJ whole genome shotgun (WGS) entry which is preliminary data.</text>
</comment>
<evidence type="ECO:0000313" key="2">
    <source>
        <dbReference type="Proteomes" id="UP001519348"/>
    </source>
</evidence>
<proteinExistence type="predicted"/>
<dbReference type="InterPro" id="IPR029058">
    <property type="entry name" value="AB_hydrolase_fold"/>
</dbReference>
<dbReference type="Gene3D" id="3.40.50.1820">
    <property type="entry name" value="alpha/beta hydrolase"/>
    <property type="match status" value="1"/>
</dbReference>
<name>A0ABS4HL08_9STAP</name>
<sequence>MEEINLDSYHLETHYNYSYAFYEKEQNKWEIISKKNIFPITYDIENELSYSLFEQTDSKKLIIVFSSSIENNRFNYFKVFQEYKANILYLSDENILTGPTTCSYYNGNNNYEVKIINLIRSVMEKLNIEKEDTILFGSSKGGFAALYFTFKYNFGSALVGSPTIYLGRIHRHTAKGKKLIKHLAGEYDNSSLLLIDSLIFNAIDKCKSRPHIFYHVGKGEPRYSKHAIHFLDYLTLTRKATYELDLGNYSNHSLVGEFFPIYAEKVLRDDYKIKKSREMFKLLPVK</sequence>
<protein>
    <recommendedName>
        <fullName evidence="3">Two component regulator three Y domain-containing protein</fullName>
    </recommendedName>
</protein>